<proteinExistence type="predicted"/>
<evidence type="ECO:0000259" key="1">
    <source>
        <dbReference type="PROSITE" id="PS51340"/>
    </source>
</evidence>
<keyword evidence="3" id="KW-1185">Reference proteome</keyword>
<dbReference type="SUPFAM" id="SSF50800">
    <property type="entry name" value="PK beta-barrel domain-like"/>
    <property type="match status" value="1"/>
</dbReference>
<dbReference type="GO" id="GO:0030151">
    <property type="term" value="F:molybdenum ion binding"/>
    <property type="evidence" value="ECO:0007669"/>
    <property type="project" value="InterPro"/>
</dbReference>
<gene>
    <name evidence="2" type="ORF">IEN85_19445</name>
</gene>
<dbReference type="GO" id="GO:0030170">
    <property type="term" value="F:pyridoxal phosphate binding"/>
    <property type="evidence" value="ECO:0007669"/>
    <property type="project" value="InterPro"/>
</dbReference>
<dbReference type="Pfam" id="PF03473">
    <property type="entry name" value="MOSC"/>
    <property type="match status" value="1"/>
</dbReference>
<dbReference type="PROSITE" id="PS51340">
    <property type="entry name" value="MOSC"/>
    <property type="match status" value="1"/>
</dbReference>
<dbReference type="GO" id="GO:0003824">
    <property type="term" value="F:catalytic activity"/>
    <property type="evidence" value="ECO:0007669"/>
    <property type="project" value="InterPro"/>
</dbReference>
<dbReference type="PANTHER" id="PTHR36930">
    <property type="entry name" value="METAL-SULFUR CLUSTER BIOSYNTHESIS PROTEINS YUAD-RELATED"/>
    <property type="match status" value="1"/>
</dbReference>
<dbReference type="InterPro" id="IPR011037">
    <property type="entry name" value="Pyrv_Knase-like_insert_dom_sf"/>
</dbReference>
<sequence>MDEAITIHQIYLSSGHDFKGRFNKGRLNNGVQRVDSVECVEGRGLVGDRYFDFKEDYKGQVSLMSAEAIEAMESDLNLKVADRSDFRRNVIVSGADLNALVGIDFRIGEVELRGVEQCRPCFWMDEAIGEGAYAALEGRGGLRCRILKSGVLRKGETTIQTLAR</sequence>
<protein>
    <submittedName>
        <fullName evidence="2">MOSC domain-containing protein</fullName>
    </submittedName>
</protein>
<dbReference type="Proteomes" id="UP000622317">
    <property type="component" value="Unassembled WGS sequence"/>
</dbReference>
<dbReference type="AlphaFoldDB" id="A0A927FC56"/>
<organism evidence="2 3">
    <name type="scientific">Pelagicoccus enzymogenes</name>
    <dbReference type="NCBI Taxonomy" id="2773457"/>
    <lineage>
        <taxon>Bacteria</taxon>
        <taxon>Pseudomonadati</taxon>
        <taxon>Verrucomicrobiota</taxon>
        <taxon>Opitutia</taxon>
        <taxon>Puniceicoccales</taxon>
        <taxon>Pelagicoccaceae</taxon>
        <taxon>Pelagicoccus</taxon>
    </lineage>
</organism>
<feature type="domain" description="MOSC" evidence="1">
    <location>
        <begin position="32"/>
        <end position="161"/>
    </location>
</feature>
<evidence type="ECO:0000313" key="2">
    <source>
        <dbReference type="EMBL" id="MBD5781684.1"/>
    </source>
</evidence>
<dbReference type="EMBL" id="JACYFG010000051">
    <property type="protein sequence ID" value="MBD5781684.1"/>
    <property type="molecule type" value="Genomic_DNA"/>
</dbReference>
<dbReference type="Gene3D" id="2.40.33.20">
    <property type="entry name" value="PK beta-barrel domain-like"/>
    <property type="match status" value="1"/>
</dbReference>
<comment type="caution">
    <text evidence="2">The sequence shown here is derived from an EMBL/GenBank/DDBJ whole genome shotgun (WGS) entry which is preliminary data.</text>
</comment>
<accession>A0A927FC56</accession>
<dbReference type="InterPro" id="IPR005302">
    <property type="entry name" value="MoCF_Sase_C"/>
</dbReference>
<name>A0A927FC56_9BACT</name>
<evidence type="ECO:0000313" key="3">
    <source>
        <dbReference type="Proteomes" id="UP000622317"/>
    </source>
</evidence>
<dbReference type="PANTHER" id="PTHR36930:SF1">
    <property type="entry name" value="MOSC DOMAIN-CONTAINING PROTEIN"/>
    <property type="match status" value="1"/>
</dbReference>
<dbReference type="RefSeq" id="WP_191618768.1">
    <property type="nucleotide sequence ID" value="NZ_JACYFG010000051.1"/>
</dbReference>
<dbReference type="InterPro" id="IPR052716">
    <property type="entry name" value="MOSC_domain"/>
</dbReference>
<reference evidence="2" key="1">
    <citation type="submission" date="2020-09" db="EMBL/GenBank/DDBJ databases">
        <title>Pelagicoccus enzymogenes sp. nov. with an EPS production, isolated from marine sediment.</title>
        <authorList>
            <person name="Feng X."/>
        </authorList>
    </citation>
    <scope>NUCLEOTIDE SEQUENCE</scope>
    <source>
        <strain evidence="2">NFK12</strain>
    </source>
</reference>